<reference evidence="1" key="1">
    <citation type="submission" date="2013-08" db="EMBL/GenBank/DDBJ databases">
        <authorList>
            <person name="Mendez C."/>
            <person name="Richter M."/>
            <person name="Ferrer M."/>
            <person name="Sanchez J."/>
        </authorList>
    </citation>
    <scope>NUCLEOTIDE SEQUENCE</scope>
</reference>
<gene>
    <name evidence="1" type="ORF">B2A_06296</name>
</gene>
<evidence type="ECO:0000313" key="1">
    <source>
        <dbReference type="EMBL" id="EQD53229.1"/>
    </source>
</evidence>
<protein>
    <submittedName>
        <fullName evidence="1">ISXo5 transposase</fullName>
    </submittedName>
</protein>
<proteinExistence type="predicted"/>
<dbReference type="AlphaFoldDB" id="T1BJ75"/>
<name>T1BJ75_9ZZZZ</name>
<organism evidence="1">
    <name type="scientific">mine drainage metagenome</name>
    <dbReference type="NCBI Taxonomy" id="410659"/>
    <lineage>
        <taxon>unclassified sequences</taxon>
        <taxon>metagenomes</taxon>
        <taxon>ecological metagenomes</taxon>
    </lineage>
</organism>
<feature type="non-terminal residue" evidence="1">
    <location>
        <position position="39"/>
    </location>
</feature>
<dbReference type="EMBL" id="AUZZ01004437">
    <property type="protein sequence ID" value="EQD53229.1"/>
    <property type="molecule type" value="Genomic_DNA"/>
</dbReference>
<reference evidence="1" key="2">
    <citation type="journal article" date="2014" name="ISME J.">
        <title>Microbial stratification in low pH oxic and suboxic macroscopic growths along an acid mine drainage.</title>
        <authorList>
            <person name="Mendez-Garcia C."/>
            <person name="Mesa V."/>
            <person name="Sprenger R.R."/>
            <person name="Richter M."/>
            <person name="Diez M.S."/>
            <person name="Solano J."/>
            <person name="Bargiela R."/>
            <person name="Golyshina O.V."/>
            <person name="Manteca A."/>
            <person name="Ramos J.L."/>
            <person name="Gallego J.R."/>
            <person name="Llorente I."/>
            <person name="Martins Dos Santos V.A."/>
            <person name="Jensen O.N."/>
            <person name="Pelaez A.I."/>
            <person name="Sanchez J."/>
            <person name="Ferrer M."/>
        </authorList>
    </citation>
    <scope>NUCLEOTIDE SEQUENCE</scope>
</reference>
<comment type="caution">
    <text evidence="1">The sequence shown here is derived from an EMBL/GenBank/DDBJ whole genome shotgun (WGS) entry which is preliminary data.</text>
</comment>
<sequence length="39" mass="4571">MAMNQVQFQAGLSMAQFIQRYGTEAKCYRALYRARWPQG</sequence>
<accession>T1BJ75</accession>